<reference evidence="2" key="1">
    <citation type="journal article" date="2019" name="Int. J. Syst. Evol. Microbiol.">
        <title>The Global Catalogue of Microorganisms (GCM) 10K type strain sequencing project: providing services to taxonomists for standard genome sequencing and annotation.</title>
        <authorList>
            <consortium name="The Broad Institute Genomics Platform"/>
            <consortium name="The Broad Institute Genome Sequencing Center for Infectious Disease"/>
            <person name="Wu L."/>
            <person name="Ma J."/>
        </authorList>
    </citation>
    <scope>NUCLEOTIDE SEQUENCE [LARGE SCALE GENOMIC DNA]</scope>
    <source>
        <strain evidence="2">WLHS5</strain>
    </source>
</reference>
<accession>A0ABW2LR49</accession>
<gene>
    <name evidence="1" type="ORF">ACFQRI_26845</name>
</gene>
<evidence type="ECO:0000313" key="2">
    <source>
        <dbReference type="Proteomes" id="UP001596504"/>
    </source>
</evidence>
<proteinExistence type="predicted"/>
<evidence type="ECO:0008006" key="3">
    <source>
        <dbReference type="Google" id="ProtNLM"/>
    </source>
</evidence>
<evidence type="ECO:0000313" key="1">
    <source>
        <dbReference type="EMBL" id="MFC7345046.1"/>
    </source>
</evidence>
<name>A0ABW2LR49_9PSEU</name>
<keyword evidence="2" id="KW-1185">Reference proteome</keyword>
<sequence>MTLTATGLLRPYRIWRTADHNPAPVYFKTEVARDNKAREYAERDQSTVFCQKWVADGRELGYGWHTDDFVVPGWWVYVTRELVGRGWVEVSPATPDRDEADEWTAAYRRSYPASVVKTGWRDPIPGELGITIVRIDNTYVDGVDITTRAALKTPGEDEDLDEWHDETAYLATGTGRASRIEALYGITVESSDRPDLIGKYFESFG</sequence>
<organism evidence="1 2">
    <name type="scientific">Saccharopolyspora griseoalba</name>
    <dbReference type="NCBI Taxonomy" id="1431848"/>
    <lineage>
        <taxon>Bacteria</taxon>
        <taxon>Bacillati</taxon>
        <taxon>Actinomycetota</taxon>
        <taxon>Actinomycetes</taxon>
        <taxon>Pseudonocardiales</taxon>
        <taxon>Pseudonocardiaceae</taxon>
        <taxon>Saccharopolyspora</taxon>
    </lineage>
</organism>
<dbReference type="EMBL" id="JBHTCJ010000026">
    <property type="protein sequence ID" value="MFC7345046.1"/>
    <property type="molecule type" value="Genomic_DNA"/>
</dbReference>
<protein>
    <recommendedName>
        <fullName evidence="3">ASCH domain-containing protein</fullName>
    </recommendedName>
</protein>
<dbReference type="RefSeq" id="WP_380673417.1">
    <property type="nucleotide sequence ID" value="NZ_JBHTCJ010000026.1"/>
</dbReference>
<dbReference type="Proteomes" id="UP001596504">
    <property type="component" value="Unassembled WGS sequence"/>
</dbReference>
<comment type="caution">
    <text evidence="1">The sequence shown here is derived from an EMBL/GenBank/DDBJ whole genome shotgun (WGS) entry which is preliminary data.</text>
</comment>